<gene>
    <name evidence="1" type="ORF">HKD31_11425</name>
</gene>
<evidence type="ECO:0000313" key="2">
    <source>
        <dbReference type="Proteomes" id="UP000644588"/>
    </source>
</evidence>
<accession>A0ABR9YNH5</accession>
<dbReference type="InterPro" id="IPR025127">
    <property type="entry name" value="DUF4054"/>
</dbReference>
<dbReference type="RefSeq" id="WP_194265063.1">
    <property type="nucleotide sequence ID" value="NZ_JABCQF010000007.1"/>
</dbReference>
<dbReference type="Proteomes" id="UP000644588">
    <property type="component" value="Unassembled WGS sequence"/>
</dbReference>
<dbReference type="Pfam" id="PF13262">
    <property type="entry name" value="DUF4054"/>
    <property type="match status" value="1"/>
</dbReference>
<keyword evidence="2" id="KW-1185">Reference proteome</keyword>
<comment type="caution">
    <text evidence="1">The sequence shown here is derived from an EMBL/GenBank/DDBJ whole genome shotgun (WGS) entry which is preliminary data.</text>
</comment>
<organism evidence="1 2">
    <name type="scientific">Gluconobacter potus</name>
    <dbReference type="NCBI Taxonomy" id="2724927"/>
    <lineage>
        <taxon>Bacteria</taxon>
        <taxon>Pseudomonadati</taxon>
        <taxon>Pseudomonadota</taxon>
        <taxon>Alphaproteobacteria</taxon>
        <taxon>Acetobacterales</taxon>
        <taxon>Acetobacteraceae</taxon>
        <taxon>Gluconobacter</taxon>
    </lineage>
</organism>
<reference evidence="1" key="2">
    <citation type="submission" date="2020-11" db="EMBL/GenBank/DDBJ databases">
        <title>Description of novel Gluconobacter species.</title>
        <authorList>
            <person name="Cleenwerck I."/>
            <person name="Cnockaert M."/>
            <person name="Borremans W."/>
            <person name="Wieme A.D."/>
            <person name="De Vuyst L."/>
            <person name="Vandamme P."/>
        </authorList>
    </citation>
    <scope>NUCLEOTIDE SEQUENCE</scope>
    <source>
        <strain evidence="1">R-71646</strain>
    </source>
</reference>
<reference evidence="1" key="1">
    <citation type="submission" date="2020-04" db="EMBL/GenBank/DDBJ databases">
        <authorList>
            <person name="Sombolestani A."/>
        </authorList>
    </citation>
    <scope>NUCLEOTIDE SEQUENCE</scope>
    <source>
        <strain evidence="1">R-71646</strain>
    </source>
</reference>
<proteinExistence type="predicted"/>
<protein>
    <submittedName>
        <fullName evidence="1">DUF4054 domain-containing protein</fullName>
    </submittedName>
</protein>
<name>A0ABR9YNH5_9PROT</name>
<sequence>MGVAVFDYDEWSQRYPALAANVDQDLASLYFMEGGLLYLDNTDASVVQDVPTRTLLLYLLTAHIATLNLPVSAGGNGAGVVGRTSSASRGSVSVSFDMGPTTASSAWFMQTQYGAMFWQAMLPYRTARYVNVPYVERQTYP</sequence>
<evidence type="ECO:0000313" key="1">
    <source>
        <dbReference type="EMBL" id="MBF0883350.1"/>
    </source>
</evidence>
<dbReference type="EMBL" id="JABCQF010000007">
    <property type="protein sequence ID" value="MBF0883350.1"/>
    <property type="molecule type" value="Genomic_DNA"/>
</dbReference>